<gene>
    <name evidence="1" type="ORF">PR048_018822</name>
</gene>
<sequence>MKCQERIMHEQREKIFTEYLIIGTSAGRAAYLGSSMEIQNPAKHGQRKREEQRYGRCTVEYHATVNGENVPVCKACLKNILCETNKFMENTLGKKISSCSGLDGKDMRGSRVPHHKLSEERLEKAKTHLLSLPAYERY</sequence>
<dbReference type="Proteomes" id="UP001159363">
    <property type="component" value="Chromosome 6"/>
</dbReference>
<dbReference type="PANTHER" id="PTHR10773:SF19">
    <property type="match status" value="1"/>
</dbReference>
<evidence type="ECO:0000313" key="2">
    <source>
        <dbReference type="Proteomes" id="UP001159363"/>
    </source>
</evidence>
<keyword evidence="2" id="KW-1185">Reference proteome</keyword>
<evidence type="ECO:0000313" key="1">
    <source>
        <dbReference type="EMBL" id="KAJ8878245.1"/>
    </source>
</evidence>
<accession>A0ABQ9H1V2</accession>
<dbReference type="EMBL" id="JARBHB010000007">
    <property type="protein sequence ID" value="KAJ8878245.1"/>
    <property type="molecule type" value="Genomic_DNA"/>
</dbReference>
<dbReference type="PANTHER" id="PTHR10773">
    <property type="entry name" value="DNA-DIRECTED RNA POLYMERASES I, II, AND III SUBUNIT RPABC2"/>
    <property type="match status" value="1"/>
</dbReference>
<organism evidence="1 2">
    <name type="scientific">Dryococelus australis</name>
    <dbReference type="NCBI Taxonomy" id="614101"/>
    <lineage>
        <taxon>Eukaryota</taxon>
        <taxon>Metazoa</taxon>
        <taxon>Ecdysozoa</taxon>
        <taxon>Arthropoda</taxon>
        <taxon>Hexapoda</taxon>
        <taxon>Insecta</taxon>
        <taxon>Pterygota</taxon>
        <taxon>Neoptera</taxon>
        <taxon>Polyneoptera</taxon>
        <taxon>Phasmatodea</taxon>
        <taxon>Verophasmatodea</taxon>
        <taxon>Anareolatae</taxon>
        <taxon>Phasmatidae</taxon>
        <taxon>Eurycanthinae</taxon>
        <taxon>Dryococelus</taxon>
    </lineage>
</organism>
<reference evidence="1 2" key="1">
    <citation type="submission" date="2023-02" db="EMBL/GenBank/DDBJ databases">
        <title>LHISI_Scaffold_Assembly.</title>
        <authorList>
            <person name="Stuart O.P."/>
            <person name="Cleave R."/>
            <person name="Magrath M.J.L."/>
            <person name="Mikheyev A.S."/>
        </authorList>
    </citation>
    <scope>NUCLEOTIDE SEQUENCE [LARGE SCALE GENOMIC DNA]</scope>
    <source>
        <strain evidence="1">Daus_M_001</strain>
        <tissue evidence="1">Leg muscle</tissue>
    </source>
</reference>
<comment type="caution">
    <text evidence="1">The sequence shown here is derived from an EMBL/GenBank/DDBJ whole genome shotgun (WGS) entry which is preliminary data.</text>
</comment>
<name>A0ABQ9H1V2_9NEOP</name>
<proteinExistence type="predicted"/>
<protein>
    <submittedName>
        <fullName evidence="1">Uncharacterized protein</fullName>
    </submittedName>
</protein>